<dbReference type="PANTHER" id="PTHR46743">
    <property type="entry name" value="TEICHOIC ACIDS EXPORT ATP-BINDING PROTEIN TAGH"/>
    <property type="match status" value="1"/>
</dbReference>
<dbReference type="Pfam" id="PF00005">
    <property type="entry name" value="ABC_tran"/>
    <property type="match status" value="1"/>
</dbReference>
<dbReference type="Pfam" id="PF14524">
    <property type="entry name" value="Wzt_C"/>
    <property type="match status" value="1"/>
</dbReference>
<dbReference type="CDD" id="cd03220">
    <property type="entry name" value="ABC_KpsT_Wzt"/>
    <property type="match status" value="1"/>
</dbReference>
<evidence type="ECO:0000259" key="5">
    <source>
        <dbReference type="PROSITE" id="PS50893"/>
    </source>
</evidence>
<dbReference type="InterPro" id="IPR029439">
    <property type="entry name" value="Wzt_C"/>
</dbReference>
<dbReference type="InterPro" id="IPR027417">
    <property type="entry name" value="P-loop_NTPase"/>
</dbReference>
<dbReference type="GO" id="GO:0016020">
    <property type="term" value="C:membrane"/>
    <property type="evidence" value="ECO:0007669"/>
    <property type="project" value="InterPro"/>
</dbReference>
<dbReference type="InterPro" id="IPR050683">
    <property type="entry name" value="Bact_Polysacc_Export_ATP-bd"/>
</dbReference>
<dbReference type="GO" id="GO:0005524">
    <property type="term" value="F:ATP binding"/>
    <property type="evidence" value="ECO:0007669"/>
    <property type="project" value="UniProtKB-KW"/>
</dbReference>
<evidence type="ECO:0000313" key="6">
    <source>
        <dbReference type="EMBL" id="PKY99200.1"/>
    </source>
</evidence>
<dbReference type="Gene3D" id="3.40.50.300">
    <property type="entry name" value="P-loop containing nucleotide triphosphate hydrolases"/>
    <property type="match status" value="1"/>
</dbReference>
<keyword evidence="3" id="KW-0547">Nucleotide-binding</keyword>
<dbReference type="PANTHER" id="PTHR46743:SF2">
    <property type="entry name" value="TEICHOIC ACIDS EXPORT ATP-BINDING PROTEIN TAGH"/>
    <property type="match status" value="1"/>
</dbReference>
<dbReference type="EMBL" id="PKHA01000002">
    <property type="protein sequence ID" value="PKY99200.1"/>
    <property type="molecule type" value="Genomic_DNA"/>
</dbReference>
<dbReference type="InterPro" id="IPR003439">
    <property type="entry name" value="ABC_transporter-like_ATP-bd"/>
</dbReference>
<sequence length="398" mass="43391">MTTVISAESIGKRFVVHKDKSLKERVVNARASRRHREDFWALDDISLEIAAGQSVGLVGANGSGKSTLLKVIGGILTPDRGSVRLRGRLAALLELGAGFHPDLTGRENIYLNAAILGLSEAETQRHFDEIVHFSGIEEFIDTQVKFYSSGMYVRLAFSVAIHVDPDILLVDEVLAVGDEPFQRKCLEKIRQFQQEGRTIVLVSHSEEQVREVCDRAIMLDHGHVVQDGSTNMVMASLRNKYQQIIEANRTVAPIVTRSSTGLSFKNVDIDATLDPHGRRQIAPGNPLIIRGTILAPSGLPEGWVLSMMVSNTEGASVIGTNSQLLNHRLPRLHESGSFEVVLQDLQLSDGEYKVTLAVLDQTMTPIAEANDALSFVVHGPGLTIGNINSIPLLSVSPA</sequence>
<feature type="domain" description="ABC transporter" evidence="5">
    <location>
        <begin position="24"/>
        <end position="246"/>
    </location>
</feature>
<dbReference type="Gene3D" id="2.70.50.60">
    <property type="entry name" value="abc- transporter (atp binding component) like domain"/>
    <property type="match status" value="1"/>
</dbReference>
<comment type="caution">
    <text evidence="6">The sequence shown here is derived from an EMBL/GenBank/DDBJ whole genome shotgun (WGS) entry which is preliminary data.</text>
</comment>
<dbReference type="SMART" id="SM00382">
    <property type="entry name" value="AAA"/>
    <property type="match status" value="1"/>
</dbReference>
<dbReference type="Proteomes" id="UP000234778">
    <property type="component" value="Unassembled WGS sequence"/>
</dbReference>
<protein>
    <submittedName>
        <fullName evidence="6">ABC transporter ATP-binding protein</fullName>
    </submittedName>
</protein>
<name>A0A2I1KUA0_9ACTO</name>
<dbReference type="SUPFAM" id="SSF52540">
    <property type="entry name" value="P-loop containing nucleoside triphosphate hydrolases"/>
    <property type="match status" value="1"/>
</dbReference>
<dbReference type="RefSeq" id="WP_006549043.1">
    <property type="nucleotide sequence ID" value="NZ_JASPEK010000003.1"/>
</dbReference>
<dbReference type="GO" id="GO:0016887">
    <property type="term" value="F:ATP hydrolysis activity"/>
    <property type="evidence" value="ECO:0007669"/>
    <property type="project" value="InterPro"/>
</dbReference>
<dbReference type="GeneID" id="81707998"/>
<gene>
    <name evidence="6" type="ORF">CYJ26_03485</name>
</gene>
<dbReference type="GO" id="GO:0140359">
    <property type="term" value="F:ABC-type transporter activity"/>
    <property type="evidence" value="ECO:0007669"/>
    <property type="project" value="InterPro"/>
</dbReference>
<comment type="similarity">
    <text evidence="1">Belongs to the ABC transporter superfamily.</text>
</comment>
<dbReference type="PROSITE" id="PS50893">
    <property type="entry name" value="ABC_TRANSPORTER_2"/>
    <property type="match status" value="1"/>
</dbReference>
<organism evidence="6 7">
    <name type="scientific">Actinomyces urogenitalis</name>
    <dbReference type="NCBI Taxonomy" id="103621"/>
    <lineage>
        <taxon>Bacteria</taxon>
        <taxon>Bacillati</taxon>
        <taxon>Actinomycetota</taxon>
        <taxon>Actinomycetes</taxon>
        <taxon>Actinomycetales</taxon>
        <taxon>Actinomycetaceae</taxon>
        <taxon>Actinomyces</taxon>
    </lineage>
</organism>
<evidence type="ECO:0000313" key="7">
    <source>
        <dbReference type="Proteomes" id="UP000234778"/>
    </source>
</evidence>
<evidence type="ECO:0000256" key="2">
    <source>
        <dbReference type="ARBA" id="ARBA00022448"/>
    </source>
</evidence>
<reference evidence="6 7" key="1">
    <citation type="submission" date="2017-12" db="EMBL/GenBank/DDBJ databases">
        <title>Phylogenetic diversity of female urinary microbiome.</title>
        <authorList>
            <person name="Thomas-White K."/>
            <person name="Wolfe A.J."/>
        </authorList>
    </citation>
    <scope>NUCLEOTIDE SEQUENCE [LARGE SCALE GENOMIC DNA]</scope>
    <source>
        <strain evidence="6 7">UMB0319</strain>
    </source>
</reference>
<dbReference type="AlphaFoldDB" id="A0A2I1KUA0"/>
<keyword evidence="2" id="KW-0813">Transport</keyword>
<dbReference type="InterPro" id="IPR015860">
    <property type="entry name" value="ABC_transpr_TagH-like"/>
</dbReference>
<evidence type="ECO:0000256" key="4">
    <source>
        <dbReference type="ARBA" id="ARBA00022840"/>
    </source>
</evidence>
<proteinExistence type="inferred from homology"/>
<evidence type="ECO:0000256" key="1">
    <source>
        <dbReference type="ARBA" id="ARBA00005417"/>
    </source>
</evidence>
<dbReference type="InterPro" id="IPR003593">
    <property type="entry name" value="AAA+_ATPase"/>
</dbReference>
<keyword evidence="4 6" id="KW-0067">ATP-binding</keyword>
<dbReference type="CDD" id="cd10147">
    <property type="entry name" value="Wzt_C-like"/>
    <property type="match status" value="1"/>
</dbReference>
<evidence type="ECO:0000256" key="3">
    <source>
        <dbReference type="ARBA" id="ARBA00022741"/>
    </source>
</evidence>
<accession>A0A2I1KUA0</accession>